<feature type="coiled-coil region" evidence="1">
    <location>
        <begin position="169"/>
        <end position="210"/>
    </location>
</feature>
<dbReference type="PANTHER" id="PTHR12509:SF9">
    <property type="entry name" value="SPERM FLAGELLAR PROTEIN 1 ISOFORM X1"/>
    <property type="match status" value="1"/>
</dbReference>
<accession>V6LKY7</accession>
<feature type="domain" description="Calponin-homology (CH)" evidence="2">
    <location>
        <begin position="8"/>
        <end position="113"/>
    </location>
</feature>
<evidence type="ECO:0000313" key="3">
    <source>
        <dbReference type="EMBL" id="EST45295.1"/>
    </source>
</evidence>
<dbReference type="VEuPathDB" id="GiardiaDB:SS50377_20241"/>
<evidence type="ECO:0000259" key="2">
    <source>
        <dbReference type="PROSITE" id="PS50021"/>
    </source>
</evidence>
<gene>
    <name evidence="3" type="ORF">SS50377_14872</name>
    <name evidence="4" type="ORF">SS50377_20241</name>
</gene>
<evidence type="ECO:0000313" key="4">
    <source>
        <dbReference type="EMBL" id="KAH0576895.1"/>
    </source>
</evidence>
<reference evidence="3 4" key="1">
    <citation type="journal article" date="2014" name="PLoS Genet.">
        <title>The Genome of Spironucleus salmonicida Highlights a Fish Pathogen Adapted to Fluctuating Environments.</title>
        <authorList>
            <person name="Xu F."/>
            <person name="Jerlstrom-Hultqvist J."/>
            <person name="Einarsson E."/>
            <person name="Astvaldsson A."/>
            <person name="Svard S.G."/>
            <person name="Andersson J.O."/>
        </authorList>
    </citation>
    <scope>NUCLEOTIDE SEQUENCE</scope>
    <source>
        <strain evidence="4">ATCC 50377</strain>
    </source>
</reference>
<dbReference type="FunFam" id="1.10.418.10:FF:000059">
    <property type="entry name" value="RIKEN cDNA 6430531B16 gene"/>
    <property type="match status" value="1"/>
</dbReference>
<reference evidence="4" key="2">
    <citation type="submission" date="2020-12" db="EMBL/GenBank/DDBJ databases">
        <title>New Spironucleus salmonicida genome in near-complete chromosomes.</title>
        <authorList>
            <person name="Xu F."/>
            <person name="Kurt Z."/>
            <person name="Jimenez-Gonzalez A."/>
            <person name="Astvaldsson A."/>
            <person name="Andersson J.O."/>
            <person name="Svard S.G."/>
        </authorList>
    </citation>
    <scope>NUCLEOTIDE SEQUENCE</scope>
    <source>
        <strain evidence="4">ATCC 50377</strain>
    </source>
</reference>
<dbReference type="Proteomes" id="UP000018208">
    <property type="component" value="Unassembled WGS sequence"/>
</dbReference>
<dbReference type="InterPro" id="IPR010441">
    <property type="entry name" value="CH_2"/>
</dbReference>
<dbReference type="Pfam" id="PF06294">
    <property type="entry name" value="CH_2"/>
    <property type="match status" value="1"/>
</dbReference>
<dbReference type="InterPro" id="IPR001715">
    <property type="entry name" value="CH_dom"/>
</dbReference>
<keyword evidence="1" id="KW-0175">Coiled coil</keyword>
<evidence type="ECO:0000256" key="1">
    <source>
        <dbReference type="SAM" id="Coils"/>
    </source>
</evidence>
<dbReference type="OrthoDB" id="193300at2759"/>
<dbReference type="PANTHER" id="PTHR12509">
    <property type="entry name" value="SPERMATOGENESIS-ASSOCIATED 4-RELATED"/>
    <property type="match status" value="1"/>
</dbReference>
<evidence type="ECO:0000313" key="5">
    <source>
        <dbReference type="Proteomes" id="UP000018208"/>
    </source>
</evidence>
<dbReference type="InterPro" id="IPR052111">
    <property type="entry name" value="Spermatogenesis_Ciliary_MAP"/>
</dbReference>
<dbReference type="GO" id="GO:0051493">
    <property type="term" value="P:regulation of cytoskeleton organization"/>
    <property type="evidence" value="ECO:0007669"/>
    <property type="project" value="TreeGrafter"/>
</dbReference>
<dbReference type="EMBL" id="KI546100">
    <property type="protein sequence ID" value="EST45295.1"/>
    <property type="molecule type" value="Genomic_DNA"/>
</dbReference>
<sequence length="218" mass="25117">MPLSQIQSQQQQEVYAWINQLNLPRPSTHIHRDFSDAVLAAKVIHCFMPNLVEVHNYQPATSTKNKLTNWQVLQTKVLSKLKAKLEPKEMEELAASIPGKIEMFLYMIKKKIEGLSRADEDKKGSKQDGNLLNKQDKNLSDDDLFVEVIGKNVKDIKQPGMHSNECQQCEYKDRRIAELQDDNKLLEDKIDKLQQLIRLKDGKNKALEQKIEVLQGKL</sequence>
<proteinExistence type="predicted"/>
<dbReference type="EMBL" id="AUWU02000001">
    <property type="protein sequence ID" value="KAH0576895.1"/>
    <property type="molecule type" value="Genomic_DNA"/>
</dbReference>
<dbReference type="Gene3D" id="1.10.418.10">
    <property type="entry name" value="Calponin-like domain"/>
    <property type="match status" value="1"/>
</dbReference>
<organism evidence="3">
    <name type="scientific">Spironucleus salmonicida</name>
    <dbReference type="NCBI Taxonomy" id="348837"/>
    <lineage>
        <taxon>Eukaryota</taxon>
        <taxon>Metamonada</taxon>
        <taxon>Diplomonadida</taxon>
        <taxon>Hexamitidae</taxon>
        <taxon>Hexamitinae</taxon>
        <taxon>Spironucleus</taxon>
    </lineage>
</organism>
<protein>
    <submittedName>
        <fullName evidence="3">SPEF1-like protein</fullName>
    </submittedName>
</protein>
<dbReference type="AlphaFoldDB" id="V6LKY7"/>
<name>V6LKY7_9EUKA</name>
<dbReference type="PROSITE" id="PS50021">
    <property type="entry name" value="CH"/>
    <property type="match status" value="1"/>
</dbReference>
<dbReference type="GO" id="GO:0005930">
    <property type="term" value="C:axoneme"/>
    <property type="evidence" value="ECO:0007669"/>
    <property type="project" value="TreeGrafter"/>
</dbReference>
<keyword evidence="5" id="KW-1185">Reference proteome</keyword>
<dbReference type="SUPFAM" id="SSF47576">
    <property type="entry name" value="Calponin-homology domain, CH-domain"/>
    <property type="match status" value="1"/>
</dbReference>
<dbReference type="GO" id="GO:0008017">
    <property type="term" value="F:microtubule binding"/>
    <property type="evidence" value="ECO:0007669"/>
    <property type="project" value="TreeGrafter"/>
</dbReference>
<dbReference type="InterPro" id="IPR036872">
    <property type="entry name" value="CH_dom_sf"/>
</dbReference>